<sequence>MPTPLDNTMKSKNLVLAFGGVVAAAAAWSIWGGDMFPREADPTGDPNGWTIEEMRRWLNARYLFPQDSATREQLLERIQANMRHPRR</sequence>
<evidence type="ECO:0000313" key="2">
    <source>
        <dbReference type="Proteomes" id="UP000813444"/>
    </source>
</evidence>
<dbReference type="EMBL" id="JAGPNK010000007">
    <property type="protein sequence ID" value="KAH7318228.1"/>
    <property type="molecule type" value="Genomic_DNA"/>
</dbReference>
<organism evidence="1 2">
    <name type="scientific">Stachybotrys elegans</name>
    <dbReference type="NCBI Taxonomy" id="80388"/>
    <lineage>
        <taxon>Eukaryota</taxon>
        <taxon>Fungi</taxon>
        <taxon>Dikarya</taxon>
        <taxon>Ascomycota</taxon>
        <taxon>Pezizomycotina</taxon>
        <taxon>Sordariomycetes</taxon>
        <taxon>Hypocreomycetidae</taxon>
        <taxon>Hypocreales</taxon>
        <taxon>Stachybotryaceae</taxon>
        <taxon>Stachybotrys</taxon>
    </lineage>
</organism>
<dbReference type="Proteomes" id="UP000813444">
    <property type="component" value="Unassembled WGS sequence"/>
</dbReference>
<dbReference type="OrthoDB" id="5341873at2759"/>
<protein>
    <recommendedName>
        <fullName evidence="3">STE24 endopeptidase</fullName>
    </recommendedName>
</protein>
<proteinExistence type="predicted"/>
<dbReference type="AlphaFoldDB" id="A0A8K0SUU3"/>
<evidence type="ECO:0008006" key="3">
    <source>
        <dbReference type="Google" id="ProtNLM"/>
    </source>
</evidence>
<name>A0A8K0SUU3_9HYPO</name>
<comment type="caution">
    <text evidence="1">The sequence shown here is derived from an EMBL/GenBank/DDBJ whole genome shotgun (WGS) entry which is preliminary data.</text>
</comment>
<evidence type="ECO:0000313" key="1">
    <source>
        <dbReference type="EMBL" id="KAH7318228.1"/>
    </source>
</evidence>
<gene>
    <name evidence="1" type="ORF">B0I35DRAFT_478754</name>
</gene>
<reference evidence="1" key="1">
    <citation type="journal article" date="2021" name="Nat. Commun.">
        <title>Genetic determinants of endophytism in the Arabidopsis root mycobiome.</title>
        <authorList>
            <person name="Mesny F."/>
            <person name="Miyauchi S."/>
            <person name="Thiergart T."/>
            <person name="Pickel B."/>
            <person name="Atanasova L."/>
            <person name="Karlsson M."/>
            <person name="Huettel B."/>
            <person name="Barry K.W."/>
            <person name="Haridas S."/>
            <person name="Chen C."/>
            <person name="Bauer D."/>
            <person name="Andreopoulos W."/>
            <person name="Pangilinan J."/>
            <person name="LaButti K."/>
            <person name="Riley R."/>
            <person name="Lipzen A."/>
            <person name="Clum A."/>
            <person name="Drula E."/>
            <person name="Henrissat B."/>
            <person name="Kohler A."/>
            <person name="Grigoriev I.V."/>
            <person name="Martin F.M."/>
            <person name="Hacquard S."/>
        </authorList>
    </citation>
    <scope>NUCLEOTIDE SEQUENCE</scope>
    <source>
        <strain evidence="1">MPI-CAGE-CH-0235</strain>
    </source>
</reference>
<accession>A0A8K0SUU3</accession>
<keyword evidence="2" id="KW-1185">Reference proteome</keyword>